<evidence type="ECO:0000256" key="15">
    <source>
        <dbReference type="ARBA" id="ARBA00023209"/>
    </source>
</evidence>
<comment type="cofactor">
    <cofactor evidence="2 20">
        <name>Mn(2+)</name>
        <dbReference type="ChEBI" id="CHEBI:29035"/>
    </cofactor>
</comment>
<feature type="transmembrane region" description="Helical" evidence="21">
    <location>
        <begin position="138"/>
        <end position="156"/>
    </location>
</feature>
<keyword evidence="11 21" id="KW-0812">Transmembrane</keyword>
<dbReference type="GO" id="GO:0008654">
    <property type="term" value="P:phospholipid biosynthetic process"/>
    <property type="evidence" value="ECO:0007669"/>
    <property type="project" value="UniProtKB-KW"/>
</dbReference>
<evidence type="ECO:0000256" key="12">
    <source>
        <dbReference type="ARBA" id="ARBA00022989"/>
    </source>
</evidence>
<dbReference type="RefSeq" id="WP_188517890.1">
    <property type="nucleotide sequence ID" value="NZ_BMES01000002.1"/>
</dbReference>
<keyword evidence="17 20" id="KW-1208">Phospholipid metabolism</keyword>
<dbReference type="EC" id="2.7.8.24" evidence="5 20"/>
<keyword evidence="23" id="KW-1185">Reference proteome</keyword>
<comment type="subcellular location">
    <subcellularLocation>
        <location evidence="3 20">Cell inner membrane</location>
        <topology evidence="3 20">Multi-pass membrane protein</topology>
    </subcellularLocation>
</comment>
<feature type="transmembrane region" description="Helical" evidence="21">
    <location>
        <begin position="193"/>
        <end position="211"/>
    </location>
</feature>
<dbReference type="Proteomes" id="UP000603912">
    <property type="component" value="Unassembled WGS sequence"/>
</dbReference>
<keyword evidence="9 20" id="KW-0997">Cell inner membrane</keyword>
<evidence type="ECO:0000256" key="10">
    <source>
        <dbReference type="ARBA" id="ARBA00022679"/>
    </source>
</evidence>
<keyword evidence="16 20" id="KW-0464">Manganese</keyword>
<evidence type="ECO:0000256" key="1">
    <source>
        <dbReference type="ARBA" id="ARBA00000958"/>
    </source>
</evidence>
<dbReference type="Gene3D" id="1.20.120.1760">
    <property type="match status" value="1"/>
</dbReference>
<comment type="catalytic activity">
    <reaction evidence="1 20">
        <text>a CDP-1,2-diacyl-sn-glycerol + choline = a 1,2-diacyl-sn-glycero-3-phosphocholine + CMP + H(+)</text>
        <dbReference type="Rhea" id="RHEA:14597"/>
        <dbReference type="ChEBI" id="CHEBI:15354"/>
        <dbReference type="ChEBI" id="CHEBI:15378"/>
        <dbReference type="ChEBI" id="CHEBI:57643"/>
        <dbReference type="ChEBI" id="CHEBI:58332"/>
        <dbReference type="ChEBI" id="CHEBI:60377"/>
        <dbReference type="EC" id="2.7.8.24"/>
    </reaction>
</comment>
<keyword evidence="8 20" id="KW-0444">Lipid biosynthesis</keyword>
<reference evidence="22" key="2">
    <citation type="submission" date="2020-09" db="EMBL/GenBank/DDBJ databases">
        <authorList>
            <person name="Sun Q."/>
            <person name="Zhou Y."/>
        </authorList>
    </citation>
    <scope>NUCLEOTIDE SEQUENCE</scope>
    <source>
        <strain evidence="22">CGMCC 1.12214</strain>
    </source>
</reference>
<keyword evidence="13 20" id="KW-0443">Lipid metabolism</keyword>
<evidence type="ECO:0000256" key="7">
    <source>
        <dbReference type="ARBA" id="ARBA00022475"/>
    </source>
</evidence>
<name>A0A917I6J1_9HYPH</name>
<dbReference type="Pfam" id="PF01066">
    <property type="entry name" value="CDP-OH_P_transf"/>
    <property type="match status" value="1"/>
</dbReference>
<evidence type="ECO:0000256" key="17">
    <source>
        <dbReference type="ARBA" id="ARBA00023264"/>
    </source>
</evidence>
<gene>
    <name evidence="22" type="ORF">GCM10007036_22750</name>
</gene>
<feature type="transmembrane region" description="Helical" evidence="21">
    <location>
        <begin position="217"/>
        <end position="236"/>
    </location>
</feature>
<feature type="transmembrane region" description="Helical" evidence="21">
    <location>
        <begin position="50"/>
        <end position="72"/>
    </location>
</feature>
<evidence type="ECO:0000256" key="14">
    <source>
        <dbReference type="ARBA" id="ARBA00023136"/>
    </source>
</evidence>
<evidence type="ECO:0000256" key="16">
    <source>
        <dbReference type="ARBA" id="ARBA00023211"/>
    </source>
</evidence>
<reference evidence="22" key="1">
    <citation type="journal article" date="2014" name="Int. J. Syst. Evol. Microbiol.">
        <title>Complete genome sequence of Corynebacterium casei LMG S-19264T (=DSM 44701T), isolated from a smear-ripened cheese.</title>
        <authorList>
            <consortium name="US DOE Joint Genome Institute (JGI-PGF)"/>
            <person name="Walter F."/>
            <person name="Albersmeier A."/>
            <person name="Kalinowski J."/>
            <person name="Ruckert C."/>
        </authorList>
    </citation>
    <scope>NUCLEOTIDE SEQUENCE</scope>
    <source>
        <strain evidence="22">CGMCC 1.12214</strain>
    </source>
</reference>
<proteinExistence type="inferred from homology"/>
<evidence type="ECO:0000256" key="11">
    <source>
        <dbReference type="ARBA" id="ARBA00022692"/>
    </source>
</evidence>
<organism evidence="22 23">
    <name type="scientific">Alsobacter metallidurans</name>
    <dbReference type="NCBI Taxonomy" id="340221"/>
    <lineage>
        <taxon>Bacteria</taxon>
        <taxon>Pseudomonadati</taxon>
        <taxon>Pseudomonadota</taxon>
        <taxon>Alphaproteobacteria</taxon>
        <taxon>Hyphomicrobiales</taxon>
        <taxon>Alsobacteraceae</taxon>
        <taxon>Alsobacter</taxon>
    </lineage>
</organism>
<evidence type="ECO:0000256" key="21">
    <source>
        <dbReference type="SAM" id="Phobius"/>
    </source>
</evidence>
<evidence type="ECO:0000256" key="5">
    <source>
        <dbReference type="ARBA" id="ARBA00013195"/>
    </source>
</evidence>
<evidence type="ECO:0000313" key="23">
    <source>
        <dbReference type="Proteomes" id="UP000603912"/>
    </source>
</evidence>
<evidence type="ECO:0000256" key="4">
    <source>
        <dbReference type="ARBA" id="ARBA00010441"/>
    </source>
</evidence>
<evidence type="ECO:0000256" key="19">
    <source>
        <dbReference type="ARBA" id="ARBA00037468"/>
    </source>
</evidence>
<comment type="caution">
    <text evidence="22">The sequence shown here is derived from an EMBL/GenBank/DDBJ whole genome shotgun (WGS) entry which is preliminary data.</text>
</comment>
<keyword evidence="12 21" id="KW-1133">Transmembrane helix</keyword>
<evidence type="ECO:0000256" key="18">
    <source>
        <dbReference type="ARBA" id="ARBA00033321"/>
    </source>
</evidence>
<comment type="function">
    <text evidence="19 20">Condenses choline with CDP-diglyceride to produce phosphatidylcholine and CMP.</text>
</comment>
<comment type="similarity">
    <text evidence="4 20">Belongs to the CDP-alcohol phosphatidyltransferase class-I family.</text>
</comment>
<evidence type="ECO:0000313" key="22">
    <source>
        <dbReference type="EMBL" id="GGH19681.1"/>
    </source>
</evidence>
<dbReference type="InterPro" id="IPR043130">
    <property type="entry name" value="CDP-OH_PTrfase_TM_dom"/>
</dbReference>
<keyword evidence="15 20" id="KW-0594">Phospholipid biosynthesis</keyword>
<dbReference type="GO" id="GO:0005886">
    <property type="term" value="C:plasma membrane"/>
    <property type="evidence" value="ECO:0007669"/>
    <property type="project" value="UniProtKB-SubCell"/>
</dbReference>
<evidence type="ECO:0000256" key="2">
    <source>
        <dbReference type="ARBA" id="ARBA00001936"/>
    </source>
</evidence>
<keyword evidence="14 20" id="KW-0472">Membrane</keyword>
<evidence type="ECO:0000256" key="6">
    <source>
        <dbReference type="ARBA" id="ARBA00015623"/>
    </source>
</evidence>
<dbReference type="PIRSF" id="PIRSF000851">
    <property type="entry name" value="PcS"/>
    <property type="match status" value="1"/>
</dbReference>
<feature type="transmembrane region" description="Helical" evidence="21">
    <location>
        <begin position="162"/>
        <end position="181"/>
    </location>
</feature>
<evidence type="ECO:0000256" key="8">
    <source>
        <dbReference type="ARBA" id="ARBA00022516"/>
    </source>
</evidence>
<dbReference type="GO" id="GO:0050520">
    <property type="term" value="F:phosphatidylcholine synthase activity"/>
    <property type="evidence" value="ECO:0007669"/>
    <property type="project" value="UniProtKB-EC"/>
</dbReference>
<dbReference type="AlphaFoldDB" id="A0A917I6J1"/>
<dbReference type="InterPro" id="IPR000462">
    <property type="entry name" value="CDP-OH_P_trans"/>
</dbReference>
<dbReference type="InterPro" id="IPR026027">
    <property type="entry name" value="PcS"/>
</dbReference>
<feature type="transmembrane region" description="Helical" evidence="21">
    <location>
        <begin position="113"/>
        <end position="131"/>
    </location>
</feature>
<evidence type="ECO:0000256" key="20">
    <source>
        <dbReference type="PIRNR" id="PIRNR000851"/>
    </source>
</evidence>
<feature type="transmembrane region" description="Helical" evidence="21">
    <location>
        <begin position="84"/>
        <end position="107"/>
    </location>
</feature>
<protein>
    <recommendedName>
        <fullName evidence="6 20">Phosphatidylcholine synthase</fullName>
        <shortName evidence="20">PC synthase</shortName>
        <shortName evidence="20">PCS</shortName>
        <ecNumber evidence="5 20">2.7.8.24</ecNumber>
    </recommendedName>
    <alternativeName>
        <fullName evidence="18 20">CDP-diglyceride-choline O-phosphatidyltransferase</fullName>
    </alternativeName>
</protein>
<evidence type="ECO:0000256" key="13">
    <source>
        <dbReference type="ARBA" id="ARBA00023098"/>
    </source>
</evidence>
<dbReference type="EMBL" id="BMES01000002">
    <property type="protein sequence ID" value="GGH19681.1"/>
    <property type="molecule type" value="Genomic_DNA"/>
</dbReference>
<accession>A0A917I6J1</accession>
<keyword evidence="7 20" id="KW-1003">Cell membrane</keyword>
<evidence type="ECO:0000256" key="3">
    <source>
        <dbReference type="ARBA" id="ARBA00004429"/>
    </source>
</evidence>
<sequence>METEEPVSNRPKRSFAERLPAYFVHFFTASGGALAFLALLAAIDKDFSRAFLWLGVALIVDGVDGTIARALHVRDRLPNISGDVLDLVIDFTTYVFVPAAILVFCGFWSREIAIVWAIVIIVSAALYFADLRMKTPDNWFAGFPAVWNVIVFYLVVYHPPVWTASAIILAAAVGQALPIVFVHPFRVRQLKPLTLLMAAVWAVAGFVTIAEDLLPDRLTHAVLLICAAYFTCLGLVRRRPKGLADTA</sequence>
<keyword evidence="10 20" id="KW-0808">Transferase</keyword>
<evidence type="ECO:0000256" key="9">
    <source>
        <dbReference type="ARBA" id="ARBA00022519"/>
    </source>
</evidence>
<feature type="transmembrane region" description="Helical" evidence="21">
    <location>
        <begin position="21"/>
        <end position="44"/>
    </location>
</feature>